<name>A0ABN6Q7N4_NOSCO</name>
<proteinExistence type="predicted"/>
<organism evidence="1 2">
    <name type="scientific">Nostoc cf. commune SO-36</name>
    <dbReference type="NCBI Taxonomy" id="449208"/>
    <lineage>
        <taxon>Bacteria</taxon>
        <taxon>Bacillati</taxon>
        <taxon>Cyanobacteriota</taxon>
        <taxon>Cyanophyceae</taxon>
        <taxon>Nostocales</taxon>
        <taxon>Nostocaceae</taxon>
        <taxon>Nostoc</taxon>
    </lineage>
</organism>
<dbReference type="Gene3D" id="3.40.50.1820">
    <property type="entry name" value="alpha/beta hydrolase"/>
    <property type="match status" value="1"/>
</dbReference>
<keyword evidence="2" id="KW-1185">Reference proteome</keyword>
<dbReference type="EMBL" id="AP025732">
    <property type="protein sequence ID" value="BDI19183.1"/>
    <property type="molecule type" value="Genomic_DNA"/>
</dbReference>
<reference evidence="1" key="1">
    <citation type="submission" date="2022-04" db="EMBL/GenBank/DDBJ databases">
        <title>Complete genome sequence of a cyanobacterium, Nostoc sp. SO-36, isolated in Antarctica.</title>
        <authorList>
            <person name="Kanesaki Y."/>
            <person name="Effendi D."/>
            <person name="Sakamoto T."/>
            <person name="Ohtani S."/>
            <person name="Awai K."/>
        </authorList>
    </citation>
    <scope>NUCLEOTIDE SEQUENCE</scope>
    <source>
        <strain evidence="1">SO-36</strain>
    </source>
</reference>
<sequence>MVAGAANPASRHAVFSFLAGFWRQDYTSYIASIGQPTLAVMGETASSISQDNRKETPDERLAHYLACLPQGQGIKINGRNVLPYESTAEFVAAIATFINELS</sequence>
<evidence type="ECO:0000313" key="1">
    <source>
        <dbReference type="EMBL" id="BDI19183.1"/>
    </source>
</evidence>
<dbReference type="Proteomes" id="UP001055453">
    <property type="component" value="Chromosome"/>
</dbReference>
<evidence type="ECO:0008006" key="3">
    <source>
        <dbReference type="Google" id="ProtNLM"/>
    </source>
</evidence>
<evidence type="ECO:0000313" key="2">
    <source>
        <dbReference type="Proteomes" id="UP001055453"/>
    </source>
</evidence>
<protein>
    <recommendedName>
        <fullName evidence="3">Alpha/beta hydrolase</fullName>
    </recommendedName>
</protein>
<dbReference type="InterPro" id="IPR029058">
    <property type="entry name" value="AB_hydrolase_fold"/>
</dbReference>
<dbReference type="SUPFAM" id="SSF53474">
    <property type="entry name" value="alpha/beta-Hydrolases"/>
    <property type="match status" value="1"/>
</dbReference>
<accession>A0ABN6Q7N4</accession>
<gene>
    <name evidence="1" type="ORF">ANSO36C_49850</name>
</gene>